<dbReference type="Gene3D" id="1.10.10.10">
    <property type="entry name" value="Winged helix-like DNA-binding domain superfamily/Winged helix DNA-binding domain"/>
    <property type="match status" value="1"/>
</dbReference>
<dbReference type="SUPFAM" id="SSF46785">
    <property type="entry name" value="Winged helix' DNA-binding domain"/>
    <property type="match status" value="1"/>
</dbReference>
<dbReference type="EMBL" id="CP005934">
    <property type="protein sequence ID" value="AGN26881.1"/>
    <property type="molecule type" value="Genomic_DNA"/>
</dbReference>
<dbReference type="KEGG" id="mer:MMINT_15740"/>
<sequence length="102" mass="11807">MLLAKTYYVTRMGKTVIETTGILDVLTYLIENKESEILATDLKNAVSNYQQISNILKNLEDRKMIEIIQETKPRKRKLISLTPRGEDLAKRLLKLNEEIEAQ</sequence>
<proteinExistence type="predicted"/>
<accession>R9TB07</accession>
<gene>
    <name evidence="1" type="ORF">MMINT_15740</name>
</gene>
<dbReference type="InParanoid" id="R9TB07"/>
<reference evidence="1 2" key="1">
    <citation type="journal article" date="2013" name="Genome Announc.">
        <title>Genome sequence of 'Candidatus Methanomassiliicoccus intestinalis' Issoire-Mx1, a third thermoplasmatales-related methanogenic archaeon from human feces.</title>
        <authorList>
            <person name="Borrel G."/>
            <person name="Harris H.M."/>
            <person name="Parisot N."/>
            <person name="Gaci N."/>
            <person name="Tottey W."/>
            <person name="Mihajlovski A."/>
            <person name="Deane J."/>
            <person name="Gribaldo S."/>
            <person name="Bardot O."/>
            <person name="Peyretaillade E."/>
            <person name="Peyret P."/>
            <person name="O'Toole P.W."/>
            <person name="Brugere J.F."/>
        </authorList>
    </citation>
    <scope>NUCLEOTIDE SEQUENCE [LARGE SCALE GENOMIC DNA]</scope>
    <source>
        <strain evidence="1 2">Issoire-Mx1</strain>
    </source>
</reference>
<evidence type="ECO:0000313" key="1">
    <source>
        <dbReference type="EMBL" id="AGN26881.1"/>
    </source>
</evidence>
<evidence type="ECO:0008006" key="3">
    <source>
        <dbReference type="Google" id="ProtNLM"/>
    </source>
</evidence>
<dbReference type="InterPro" id="IPR036388">
    <property type="entry name" value="WH-like_DNA-bd_sf"/>
</dbReference>
<protein>
    <recommendedName>
        <fullName evidence="3">HTH marR-type domain-containing protein</fullName>
    </recommendedName>
</protein>
<evidence type="ECO:0000313" key="2">
    <source>
        <dbReference type="Proteomes" id="UP000014070"/>
    </source>
</evidence>
<dbReference type="AlphaFoldDB" id="R9TB07"/>
<name>R9TB07_METII</name>
<keyword evidence="2" id="KW-1185">Reference proteome</keyword>
<dbReference type="InterPro" id="IPR036390">
    <property type="entry name" value="WH_DNA-bd_sf"/>
</dbReference>
<dbReference type="Proteomes" id="UP000014070">
    <property type="component" value="Chromosome"/>
</dbReference>
<organism evidence="1 2">
    <name type="scientific">Methanomassiliicoccus intestinalis (strain Issoire-Mx1)</name>
    <dbReference type="NCBI Taxonomy" id="1295009"/>
    <lineage>
        <taxon>Archaea</taxon>
        <taxon>Methanobacteriati</taxon>
        <taxon>Thermoplasmatota</taxon>
        <taxon>Thermoplasmata</taxon>
        <taxon>Methanomassiliicoccales</taxon>
        <taxon>Methanomassiliicoccaceae</taxon>
        <taxon>Methanomassiliicoccus</taxon>
    </lineage>
</organism>
<dbReference type="HOGENOM" id="CLU_2270915_0_0_2"/>